<feature type="region of interest" description="Disordered" evidence="1">
    <location>
        <begin position="120"/>
        <end position="181"/>
    </location>
</feature>
<evidence type="ECO:0000313" key="3">
    <source>
        <dbReference type="Proteomes" id="UP001189429"/>
    </source>
</evidence>
<keyword evidence="3" id="KW-1185">Reference proteome</keyword>
<name>A0ABN9S3H1_9DINO</name>
<comment type="caution">
    <text evidence="2">The sequence shown here is derived from an EMBL/GenBank/DDBJ whole genome shotgun (WGS) entry which is preliminary data.</text>
</comment>
<protein>
    <submittedName>
        <fullName evidence="2">Uncharacterized protein</fullName>
    </submittedName>
</protein>
<accession>A0ABN9S3H1</accession>
<evidence type="ECO:0000313" key="2">
    <source>
        <dbReference type="EMBL" id="CAK0826313.1"/>
    </source>
</evidence>
<sequence>MVAMHLLRQDARVVGALLVSPTPGLPHCLRQGIWPFPVRGVLALIACALSLCDVTDLEACSRSDLNRAWLLRGLEQRTLTAEALRLAEESSRPGPAAAAGLGVWLRRRLGDFAALSAGWPPDLDAPRPAPRGRSPGRPGLGRGGLARRRPGQPASGGRFGGRRRGGQGPGAEAGGLRPLPAVRRAWASRAAARGGRGRRRARA</sequence>
<feature type="non-terminal residue" evidence="2">
    <location>
        <position position="203"/>
    </location>
</feature>
<dbReference type="EMBL" id="CAUYUJ010009291">
    <property type="protein sequence ID" value="CAK0826313.1"/>
    <property type="molecule type" value="Genomic_DNA"/>
</dbReference>
<dbReference type="Proteomes" id="UP001189429">
    <property type="component" value="Unassembled WGS sequence"/>
</dbReference>
<proteinExistence type="predicted"/>
<organism evidence="2 3">
    <name type="scientific">Prorocentrum cordatum</name>
    <dbReference type="NCBI Taxonomy" id="2364126"/>
    <lineage>
        <taxon>Eukaryota</taxon>
        <taxon>Sar</taxon>
        <taxon>Alveolata</taxon>
        <taxon>Dinophyceae</taxon>
        <taxon>Prorocentrales</taxon>
        <taxon>Prorocentraceae</taxon>
        <taxon>Prorocentrum</taxon>
    </lineage>
</organism>
<gene>
    <name evidence="2" type="ORF">PCOR1329_LOCUS26230</name>
</gene>
<evidence type="ECO:0000256" key="1">
    <source>
        <dbReference type="SAM" id="MobiDB-lite"/>
    </source>
</evidence>
<reference evidence="2" key="1">
    <citation type="submission" date="2023-10" db="EMBL/GenBank/DDBJ databases">
        <authorList>
            <person name="Chen Y."/>
            <person name="Shah S."/>
            <person name="Dougan E. K."/>
            <person name="Thang M."/>
            <person name="Chan C."/>
        </authorList>
    </citation>
    <scope>NUCLEOTIDE SEQUENCE [LARGE SCALE GENOMIC DNA]</scope>
</reference>